<dbReference type="AlphaFoldDB" id="A0A5C5ZDK4"/>
<evidence type="ECO:0000256" key="1">
    <source>
        <dbReference type="SAM" id="SignalP"/>
    </source>
</evidence>
<proteinExistence type="predicted"/>
<evidence type="ECO:0000313" key="2">
    <source>
        <dbReference type="EMBL" id="TWT85424.1"/>
    </source>
</evidence>
<feature type="signal peptide" evidence="1">
    <location>
        <begin position="1"/>
        <end position="22"/>
    </location>
</feature>
<feature type="chain" id="PRO_5022751494" description="PEP-CTERM protein-sorting domain-containing protein" evidence="1">
    <location>
        <begin position="23"/>
        <end position="243"/>
    </location>
</feature>
<dbReference type="Proteomes" id="UP000318478">
    <property type="component" value="Unassembled WGS sequence"/>
</dbReference>
<accession>A0A5C5ZDK4</accession>
<name>A0A5C5ZDK4_9BACT</name>
<evidence type="ECO:0000313" key="3">
    <source>
        <dbReference type="Proteomes" id="UP000318478"/>
    </source>
</evidence>
<evidence type="ECO:0008006" key="4">
    <source>
        <dbReference type="Google" id="ProtNLM"/>
    </source>
</evidence>
<protein>
    <recommendedName>
        <fullName evidence="4">PEP-CTERM protein-sorting domain-containing protein</fullName>
    </recommendedName>
</protein>
<comment type="caution">
    <text evidence="2">The sequence shown here is derived from an EMBL/GenBank/DDBJ whole genome shotgun (WGS) entry which is preliminary data.</text>
</comment>
<reference evidence="2 3" key="1">
    <citation type="submission" date="2019-02" db="EMBL/GenBank/DDBJ databases">
        <title>Deep-cultivation of Planctomycetes and their phenomic and genomic characterization uncovers novel biology.</title>
        <authorList>
            <person name="Wiegand S."/>
            <person name="Jogler M."/>
            <person name="Boedeker C."/>
            <person name="Pinto D."/>
            <person name="Vollmers J."/>
            <person name="Rivas-Marin E."/>
            <person name="Kohn T."/>
            <person name="Peeters S.H."/>
            <person name="Heuer A."/>
            <person name="Rast P."/>
            <person name="Oberbeckmann S."/>
            <person name="Bunk B."/>
            <person name="Jeske O."/>
            <person name="Meyerdierks A."/>
            <person name="Storesund J.E."/>
            <person name="Kallscheuer N."/>
            <person name="Luecker S."/>
            <person name="Lage O.M."/>
            <person name="Pohl T."/>
            <person name="Merkel B.J."/>
            <person name="Hornburger P."/>
            <person name="Mueller R.-W."/>
            <person name="Bruemmer F."/>
            <person name="Labrenz M."/>
            <person name="Spormann A.M."/>
            <person name="Op Den Camp H."/>
            <person name="Overmann J."/>
            <person name="Amann R."/>
            <person name="Jetten M.S.M."/>
            <person name="Mascher T."/>
            <person name="Medema M.H."/>
            <person name="Devos D.P."/>
            <person name="Kaster A.-K."/>
            <person name="Ovreas L."/>
            <person name="Rohde M."/>
            <person name="Galperin M.Y."/>
            <person name="Jogler C."/>
        </authorList>
    </citation>
    <scope>NUCLEOTIDE SEQUENCE [LARGE SCALE GENOMIC DNA]</scope>
    <source>
        <strain evidence="2 3">Pla123a</strain>
    </source>
</reference>
<keyword evidence="1" id="KW-0732">Signal</keyword>
<gene>
    <name evidence="2" type="ORF">Pla123a_02310</name>
</gene>
<dbReference type="EMBL" id="SJPO01000001">
    <property type="protein sequence ID" value="TWT85424.1"/>
    <property type="molecule type" value="Genomic_DNA"/>
</dbReference>
<sequence length="243" mass="24800" precursor="true">MSFPIQLFTACMVAVAASVASAQTTIVAPNGFAMTDGSAIADGPIDDAGDRFQQVYSGSFFGGPVLITEIQFRAANPENSFRPNSITASDVLVTLSTTLSEASAAGIASAFDDNVGSDVQTVLTGMLTLDRGGSNATGPQPFEYGFVLDTPFAFDPSFGNLLLDVSVPSSASIALGSGFGALESFDAVVDQPDIDGIASKTGNFGATSTGLVTQFTTVPVPEPGSGVTLLGAGAFVLFRRLSR</sequence>
<keyword evidence="3" id="KW-1185">Reference proteome</keyword>
<organism evidence="2 3">
    <name type="scientific">Posidoniimonas polymericola</name>
    <dbReference type="NCBI Taxonomy" id="2528002"/>
    <lineage>
        <taxon>Bacteria</taxon>
        <taxon>Pseudomonadati</taxon>
        <taxon>Planctomycetota</taxon>
        <taxon>Planctomycetia</taxon>
        <taxon>Pirellulales</taxon>
        <taxon>Lacipirellulaceae</taxon>
        <taxon>Posidoniimonas</taxon>
    </lineage>
</organism>